<keyword evidence="4" id="KW-0540">Nuclease</keyword>
<keyword evidence="5" id="KW-1185">Reference proteome</keyword>
<proteinExistence type="predicted"/>
<dbReference type="PROSITE" id="PS51841">
    <property type="entry name" value="LTD"/>
    <property type="match status" value="1"/>
</dbReference>
<dbReference type="InterPro" id="IPR001322">
    <property type="entry name" value="Lamin_tail_dom"/>
</dbReference>
<dbReference type="AlphaFoldDB" id="A0A3A8N081"/>
<keyword evidence="4" id="KW-0378">Hydrolase</keyword>
<comment type="caution">
    <text evidence="4">The sequence shown here is derived from an EMBL/GenBank/DDBJ whole genome shotgun (WGS) entry which is preliminary data.</text>
</comment>
<dbReference type="PROSITE" id="PS51257">
    <property type="entry name" value="PROKAR_LIPOPROTEIN"/>
    <property type="match status" value="1"/>
</dbReference>
<dbReference type="SUPFAM" id="SSF74853">
    <property type="entry name" value="Lamin A/C globular tail domain"/>
    <property type="match status" value="1"/>
</dbReference>
<protein>
    <submittedName>
        <fullName evidence="4">Endonuclease</fullName>
    </submittedName>
</protein>
<name>A0A3A8N081_9BACT</name>
<sequence>MSLKQNLSRRPAASWRTWSFTLLCAALTACGGPVESEASDEASPEVATREDGLANVRLRLMAANLTSGTGQDYNPGHGIRIFQGTDADVVMIQEFNYLTDSAADLRTFVNTAFGTGFSYYREAGAQIPNGIISRYPIIAAGEWDDTQVSNRDFSWARIDIPGPKDLWAVSVHLLTTGSSVRNTEATNLVRFINTNVPAGDFLVIGGDFNTGSRSEACFSTFSQVVSTASPYPADRNGNTNTNAGRNSPYDHVLVDSDLRAYQTSVVMGSSTFANGLVVDTRVYSPLSDISPALSGDSGASGMQHMGVIKDFIIPGDGTSPSASVTVLSPNGGESWTGGSARTISWTSSGISNVKVEYSLNGSTWSSVTASTGASSGSVAWTVPGSASTNAWVRVSDASNAAINDLSNGAFSITTGGGGGTGQVFINEVLLNEPGSDVTGEFVELVNTGTAAVDLSGWSVSDSASVRHTFASGTSVAAGKAVVVFGGAAGIPSGTVGAVAASTGTLGLSNSGDTVTLKNASGTAVDTATLASSLAGTDGVSANRSPDASASGSFTLHTSVSGTSSSPGKRASGLAF</sequence>
<feature type="chain" id="PRO_5017296246" evidence="2">
    <location>
        <begin position="32"/>
        <end position="575"/>
    </location>
</feature>
<dbReference type="InterPro" id="IPR036415">
    <property type="entry name" value="Lamin_tail_dom_sf"/>
</dbReference>
<dbReference type="Gene3D" id="2.60.40.1260">
    <property type="entry name" value="Lamin Tail domain"/>
    <property type="match status" value="1"/>
</dbReference>
<organism evidence="4 5">
    <name type="scientific">Corallococcus sicarius</name>
    <dbReference type="NCBI Taxonomy" id="2316726"/>
    <lineage>
        <taxon>Bacteria</taxon>
        <taxon>Pseudomonadati</taxon>
        <taxon>Myxococcota</taxon>
        <taxon>Myxococcia</taxon>
        <taxon>Myxococcales</taxon>
        <taxon>Cystobacterineae</taxon>
        <taxon>Myxococcaceae</taxon>
        <taxon>Corallococcus</taxon>
    </lineage>
</organism>
<dbReference type="EMBL" id="RAWG01000218">
    <property type="protein sequence ID" value="RKH37877.1"/>
    <property type="molecule type" value="Genomic_DNA"/>
</dbReference>
<keyword evidence="4" id="KW-0255">Endonuclease</keyword>
<evidence type="ECO:0000256" key="1">
    <source>
        <dbReference type="SAM" id="MobiDB-lite"/>
    </source>
</evidence>
<dbReference type="Pfam" id="PF00932">
    <property type="entry name" value="LTD"/>
    <property type="match status" value="1"/>
</dbReference>
<feature type="signal peptide" evidence="2">
    <location>
        <begin position="1"/>
        <end position="31"/>
    </location>
</feature>
<gene>
    <name evidence="4" type="ORF">D7X12_28110</name>
</gene>
<evidence type="ECO:0000256" key="2">
    <source>
        <dbReference type="SAM" id="SignalP"/>
    </source>
</evidence>
<dbReference type="OrthoDB" id="5508071at2"/>
<accession>A0A3A8N081</accession>
<dbReference type="InterPro" id="IPR036691">
    <property type="entry name" value="Endo/exonu/phosph_ase_sf"/>
</dbReference>
<dbReference type="Proteomes" id="UP000273405">
    <property type="component" value="Unassembled WGS sequence"/>
</dbReference>
<feature type="compositionally biased region" description="Polar residues" evidence="1">
    <location>
        <begin position="535"/>
        <end position="566"/>
    </location>
</feature>
<dbReference type="InterPro" id="IPR005135">
    <property type="entry name" value="Endo/exonuclease/phosphatase"/>
</dbReference>
<dbReference type="GO" id="GO:0004519">
    <property type="term" value="F:endonuclease activity"/>
    <property type="evidence" value="ECO:0007669"/>
    <property type="project" value="UniProtKB-KW"/>
</dbReference>
<feature type="domain" description="LTD" evidence="3">
    <location>
        <begin position="406"/>
        <end position="531"/>
    </location>
</feature>
<dbReference type="SUPFAM" id="SSF56219">
    <property type="entry name" value="DNase I-like"/>
    <property type="match status" value="1"/>
</dbReference>
<evidence type="ECO:0000313" key="4">
    <source>
        <dbReference type="EMBL" id="RKH37877.1"/>
    </source>
</evidence>
<reference evidence="5" key="1">
    <citation type="submission" date="2018-09" db="EMBL/GenBank/DDBJ databases">
        <authorList>
            <person name="Livingstone P.G."/>
            <person name="Whitworth D.E."/>
        </authorList>
    </citation>
    <scope>NUCLEOTIDE SEQUENCE [LARGE SCALE GENOMIC DNA]</scope>
    <source>
        <strain evidence="5">CA040B</strain>
    </source>
</reference>
<feature type="region of interest" description="Disordered" evidence="1">
    <location>
        <begin position="535"/>
        <end position="575"/>
    </location>
</feature>
<dbReference type="Gene3D" id="3.60.10.10">
    <property type="entry name" value="Endonuclease/exonuclease/phosphatase"/>
    <property type="match status" value="1"/>
</dbReference>
<dbReference type="Pfam" id="PF03372">
    <property type="entry name" value="Exo_endo_phos"/>
    <property type="match status" value="1"/>
</dbReference>
<evidence type="ECO:0000313" key="5">
    <source>
        <dbReference type="Proteomes" id="UP000273405"/>
    </source>
</evidence>
<keyword evidence="2" id="KW-0732">Signal</keyword>
<evidence type="ECO:0000259" key="3">
    <source>
        <dbReference type="PROSITE" id="PS51841"/>
    </source>
</evidence>